<dbReference type="RefSeq" id="WP_043949853.1">
    <property type="nucleotide sequence ID" value="NZ_HG966617.1"/>
</dbReference>
<evidence type="ECO:0000313" key="2">
    <source>
        <dbReference type="Proteomes" id="UP000032160"/>
    </source>
</evidence>
<proteinExistence type="predicted"/>
<dbReference type="SUPFAM" id="SSF53335">
    <property type="entry name" value="S-adenosyl-L-methionine-dependent methyltransferases"/>
    <property type="match status" value="1"/>
</dbReference>
<evidence type="ECO:0000313" key="1">
    <source>
        <dbReference type="EMBL" id="CDO59090.1"/>
    </source>
</evidence>
<dbReference type="EMBL" id="HG966617">
    <property type="protein sequence ID" value="CDO59090.1"/>
    <property type="molecule type" value="Genomic_DNA"/>
</dbReference>
<organism evidence="1 2">
    <name type="scientific">Candidatus Phaeomarinibacter ectocarpi</name>
    <dbReference type="NCBI Taxonomy" id="1458461"/>
    <lineage>
        <taxon>Bacteria</taxon>
        <taxon>Pseudomonadati</taxon>
        <taxon>Pseudomonadota</taxon>
        <taxon>Alphaproteobacteria</taxon>
        <taxon>Hyphomicrobiales</taxon>
        <taxon>Parvibaculaceae</taxon>
        <taxon>Candidatus Phaeomarinibacter</taxon>
    </lineage>
</organism>
<dbReference type="AlphaFoldDB" id="X5ML23"/>
<protein>
    <submittedName>
        <fullName evidence="1">TETRATRICOPEPTIDE REPEAT FAMILY PROTEIN</fullName>
    </submittedName>
</protein>
<dbReference type="Gene3D" id="3.40.50.150">
    <property type="entry name" value="Vaccinia Virus protein VP39"/>
    <property type="match status" value="1"/>
</dbReference>
<dbReference type="KEGG" id="pect:BN1012_Phect876"/>
<keyword evidence="2" id="KW-1185">Reference proteome</keyword>
<dbReference type="STRING" id="1458461.BN1012_Phect876"/>
<reference evidence="1 2" key="1">
    <citation type="journal article" date="2014" name="Front. Genet.">
        <title>Genome and metabolic network of "Candidatus Phaeomarinobacter ectocarpi" Ec32, a new candidate genus of Alphaproteobacteria frequently associated with brown algae.</title>
        <authorList>
            <person name="Dittami S.M."/>
            <person name="Barbeyron T."/>
            <person name="Boyen C."/>
            <person name="Cambefort J."/>
            <person name="Collet G."/>
            <person name="Delage L."/>
            <person name="Gobet A."/>
            <person name="Groisillier A."/>
            <person name="Leblanc C."/>
            <person name="Michel G."/>
            <person name="Scornet D."/>
            <person name="Siegel A."/>
            <person name="Tapia J.E."/>
            <person name="Tonon T."/>
        </authorList>
    </citation>
    <scope>NUCLEOTIDE SEQUENCE [LARGE SCALE GENOMIC DNA]</scope>
    <source>
        <strain evidence="1 2">Ec32</strain>
    </source>
</reference>
<sequence>MNDEEIAKIARTSSGRLDMWVKTVAAMHAKRVLEVGVWKGDYSAELLRNCPNISTYLMIDPWRHIDQWNKPFNVNQKTFEDIYASAMETTAFAAQKRKVLRGTTIEVSKQIENSSIDFAYIDGDHTLRGIVVDLINIRGKVRPGGIIGGDDFSADIWQHTKDYEPTLVFPFAVHFAEANRLKIMALPYNQFAILIPEPAETPVFQFIDLTSKYKDTGLLGQMYGTKQEAIFWLKRNLPGSVKRALRQLRPR</sequence>
<dbReference type="Pfam" id="PF13578">
    <property type="entry name" value="Methyltransf_24"/>
    <property type="match status" value="1"/>
</dbReference>
<name>X5ML23_9HYPH</name>
<dbReference type="InterPro" id="IPR029063">
    <property type="entry name" value="SAM-dependent_MTases_sf"/>
</dbReference>
<gene>
    <name evidence="1" type="ORF">BN1012_Phect876</name>
</gene>
<dbReference type="Proteomes" id="UP000032160">
    <property type="component" value="Chromosome I"/>
</dbReference>
<accession>X5ML23</accession>
<dbReference type="OrthoDB" id="5764702at2"/>
<dbReference type="HOGENOM" id="CLU_1189432_0_0_5"/>